<dbReference type="GO" id="GO:0005975">
    <property type="term" value="P:carbohydrate metabolic process"/>
    <property type="evidence" value="ECO:0007669"/>
    <property type="project" value="UniProtKB-ARBA"/>
</dbReference>
<dbReference type="AlphaFoldDB" id="A0AAE8W9K5"/>
<dbReference type="EMBL" id="SPAZ01000028">
    <property type="protein sequence ID" value="TQE39417.1"/>
    <property type="molecule type" value="Genomic_DNA"/>
</dbReference>
<protein>
    <recommendedName>
        <fullName evidence="4">Glycoside hydrolase family 2 domain-containing protein</fullName>
    </recommendedName>
</protein>
<comment type="caution">
    <text evidence="5">The sequence shown here is derived from an EMBL/GenBank/DDBJ whole genome shotgun (WGS) entry which is preliminary data.</text>
</comment>
<keyword evidence="2" id="KW-0378">Hydrolase</keyword>
<name>A0AAE8W9K5_9ACTN</name>
<sequence>MLVEVVDSHGRVCPDATYKVTFEIDGAGELAGVANGNPHNVDSFKRPSRYTWHGKALAILRPAKRPGRLTLVARATGLRPATLTLPVRR</sequence>
<dbReference type="Proteomes" id="UP000318720">
    <property type="component" value="Unassembled WGS sequence"/>
</dbReference>
<dbReference type="PANTHER" id="PTHR42732:SF1">
    <property type="entry name" value="BETA-MANNOSIDASE"/>
    <property type="match status" value="1"/>
</dbReference>
<evidence type="ECO:0000256" key="1">
    <source>
        <dbReference type="ARBA" id="ARBA00007401"/>
    </source>
</evidence>
<evidence type="ECO:0000313" key="6">
    <source>
        <dbReference type="Proteomes" id="UP000318720"/>
    </source>
</evidence>
<feature type="domain" description="Glycoside hydrolase family 2" evidence="4">
    <location>
        <begin position="3"/>
        <end position="84"/>
    </location>
</feature>
<proteinExistence type="inferred from homology"/>
<dbReference type="InterPro" id="IPR040605">
    <property type="entry name" value="Glyco_hydro2_dom5"/>
</dbReference>
<dbReference type="InterPro" id="IPR051913">
    <property type="entry name" value="GH2_Domain-Containing"/>
</dbReference>
<dbReference type="RefSeq" id="WP_141580538.1">
    <property type="nucleotide sequence ID" value="NZ_JARAVA010000014.1"/>
</dbReference>
<dbReference type="Pfam" id="PF18565">
    <property type="entry name" value="Glyco_hydro2_C5"/>
    <property type="match status" value="1"/>
</dbReference>
<gene>
    <name evidence="5" type="ORF">Sipo8835_02205</name>
</gene>
<evidence type="ECO:0000256" key="2">
    <source>
        <dbReference type="ARBA" id="ARBA00022801"/>
    </source>
</evidence>
<dbReference type="Gene3D" id="2.60.40.10">
    <property type="entry name" value="Immunoglobulins"/>
    <property type="match status" value="1"/>
</dbReference>
<keyword evidence="3" id="KW-0326">Glycosidase</keyword>
<reference evidence="5 6" key="1">
    <citation type="submission" date="2019-03" db="EMBL/GenBank/DDBJ databases">
        <title>Comparative genomic analyses of the sweetpotato soil rot pathogen, Streptomyces ipomoeae.</title>
        <authorList>
            <person name="Ruschel Soares N."/>
            <person name="Badger J.H."/>
            <person name="Huguet-Tapia J.C."/>
            <person name="Clark C.A."/>
            <person name="Pettis G.S."/>
        </authorList>
    </citation>
    <scope>NUCLEOTIDE SEQUENCE [LARGE SCALE GENOMIC DNA]</scope>
    <source>
        <strain evidence="5 6">88-35</strain>
    </source>
</reference>
<dbReference type="GO" id="GO:0016798">
    <property type="term" value="F:hydrolase activity, acting on glycosyl bonds"/>
    <property type="evidence" value="ECO:0007669"/>
    <property type="project" value="UniProtKB-KW"/>
</dbReference>
<dbReference type="InterPro" id="IPR013783">
    <property type="entry name" value="Ig-like_fold"/>
</dbReference>
<accession>A0AAE8W9K5</accession>
<evidence type="ECO:0000259" key="4">
    <source>
        <dbReference type="Pfam" id="PF18565"/>
    </source>
</evidence>
<evidence type="ECO:0000256" key="3">
    <source>
        <dbReference type="ARBA" id="ARBA00023295"/>
    </source>
</evidence>
<comment type="similarity">
    <text evidence="1">Belongs to the glycosyl hydrolase 2 family.</text>
</comment>
<organism evidence="5 6">
    <name type="scientific">Streptomyces ipomoeae</name>
    <dbReference type="NCBI Taxonomy" id="103232"/>
    <lineage>
        <taxon>Bacteria</taxon>
        <taxon>Bacillati</taxon>
        <taxon>Actinomycetota</taxon>
        <taxon>Actinomycetes</taxon>
        <taxon>Kitasatosporales</taxon>
        <taxon>Streptomycetaceae</taxon>
        <taxon>Streptomyces</taxon>
    </lineage>
</organism>
<evidence type="ECO:0000313" key="5">
    <source>
        <dbReference type="EMBL" id="TQE39417.1"/>
    </source>
</evidence>
<dbReference type="PANTHER" id="PTHR42732">
    <property type="entry name" value="BETA-GALACTOSIDASE"/>
    <property type="match status" value="1"/>
</dbReference>